<protein>
    <submittedName>
        <fullName evidence="1">Uncharacterized protein</fullName>
    </submittedName>
</protein>
<comment type="caution">
    <text evidence="1">The sequence shown here is derived from an EMBL/GenBank/DDBJ whole genome shotgun (WGS) entry which is preliminary data.</text>
</comment>
<reference evidence="1 2" key="1">
    <citation type="journal article" date="2012" name="Eukaryot. Cell">
        <title>Genome sequence of the Trichosporon asahii environmental strain CBS 8904.</title>
        <authorList>
            <person name="Yang R.Y."/>
            <person name="Li H.T."/>
            <person name="Zhu H."/>
            <person name="Zhou G.P."/>
            <person name="Wang M."/>
            <person name="Wang L."/>
        </authorList>
    </citation>
    <scope>NUCLEOTIDE SEQUENCE [LARGE SCALE GENOMIC DNA]</scope>
    <source>
        <strain evidence="1 2">CBS 8904</strain>
    </source>
</reference>
<dbReference type="HOGENOM" id="CLU_721962_0_0_1"/>
<proteinExistence type="predicted"/>
<keyword evidence="2" id="KW-1185">Reference proteome</keyword>
<gene>
    <name evidence="1" type="ORF">A1Q2_06459</name>
</gene>
<name>K1V5L1_TRIAC</name>
<accession>K1V5L1</accession>
<dbReference type="EMBL" id="AMBO01000373">
    <property type="protein sequence ID" value="EKC99259.1"/>
    <property type="molecule type" value="Genomic_DNA"/>
</dbReference>
<sequence>MPAQTIIKTIASPFYDGPDGEPDWTPSFLAGEHPWQQRLAALAGMFYRYNTDQMQNDVMRLARSMLKHAEVKPRHRVIFRIAQPPARDSQRGMPNSDKESLFLDADRSQGPLCILVTTARHYQHHLGESVRRTRAMQALSDAAQALNLLHEADGTFLGLACVNNKFSRLFCLKSSNTFEFWRACDTAGPLFLLEVPEGSPMAGKVATLDAYCKLDVHANLAHTLVAKNLGPPRRPRDLAVNRTMATAVTANEDLTSLPKLSPGFRSRVRHFVASAQELVDPEQIPRSCSSHSMLNLPTSALSSLWNGADQGGSVSVATTSPAPRWYQRLPSFTKGQWSTIKAWAHGVRRGGRSNWDNSSNEVELENVRGEMLRQTPTFVLVDPSTMDSLVESAVQEVLAAAQVQTST</sequence>
<evidence type="ECO:0000313" key="2">
    <source>
        <dbReference type="Proteomes" id="UP000006757"/>
    </source>
</evidence>
<organism evidence="1 2">
    <name type="scientific">Trichosporon asahii var. asahii (strain CBS 8904)</name>
    <name type="common">Yeast</name>
    <dbReference type="NCBI Taxonomy" id="1220162"/>
    <lineage>
        <taxon>Eukaryota</taxon>
        <taxon>Fungi</taxon>
        <taxon>Dikarya</taxon>
        <taxon>Basidiomycota</taxon>
        <taxon>Agaricomycotina</taxon>
        <taxon>Tremellomycetes</taxon>
        <taxon>Trichosporonales</taxon>
        <taxon>Trichosporonaceae</taxon>
        <taxon>Trichosporon</taxon>
    </lineage>
</organism>
<evidence type="ECO:0000313" key="1">
    <source>
        <dbReference type="EMBL" id="EKC99259.1"/>
    </source>
</evidence>
<dbReference type="InParanoid" id="K1V5L1"/>
<dbReference type="AlphaFoldDB" id="K1V5L1"/>
<dbReference type="Proteomes" id="UP000006757">
    <property type="component" value="Unassembled WGS sequence"/>
</dbReference>